<accession>C0JRX2</accession>
<keyword evidence="2" id="KW-0349">Heme</keyword>
<keyword evidence="2" id="KW-0560">Oxidoreductase</keyword>
<name>C0JRX2_9ACTN</name>
<dbReference type="PANTHER" id="PTHR46696:SF4">
    <property type="entry name" value="BIOTIN BIOSYNTHESIS CYTOCHROME P450"/>
    <property type="match status" value="1"/>
</dbReference>
<dbReference type="GO" id="GO:0036199">
    <property type="term" value="F:cholest-4-en-3-one 26-monooxygenase activity"/>
    <property type="evidence" value="ECO:0007669"/>
    <property type="project" value="TreeGrafter"/>
</dbReference>
<evidence type="ECO:0000313" key="3">
    <source>
        <dbReference type="EMBL" id="ACN80655.1"/>
    </source>
</evidence>
<dbReference type="InterPro" id="IPR017972">
    <property type="entry name" value="Cyt_P450_CS"/>
</dbReference>
<keyword evidence="2" id="KW-0503">Monooxygenase</keyword>
<dbReference type="GO" id="GO:0006707">
    <property type="term" value="P:cholesterol catabolic process"/>
    <property type="evidence" value="ECO:0007669"/>
    <property type="project" value="TreeGrafter"/>
</dbReference>
<protein>
    <submittedName>
        <fullName evidence="3">SioR</fullName>
    </submittedName>
</protein>
<reference evidence="3" key="1">
    <citation type="journal article" date="2009" name="Chem. Biol.">
        <title>Thiopeptide biosynthesis featuring ribosomally synthesized precursor peptides and conserved posttranslational modifications.</title>
        <authorList>
            <person name="Liao R."/>
            <person name="Duan L."/>
            <person name="Lei C."/>
            <person name="Pan H."/>
            <person name="Ding Y."/>
            <person name="Zhang Q."/>
            <person name="Chen D."/>
            <person name="Shen B."/>
            <person name="Yu Y."/>
            <person name="Liu W."/>
        </authorList>
    </citation>
    <scope>NUCLEOTIDE SEQUENCE</scope>
    <source>
        <strain evidence="3">ATCC 13989</strain>
    </source>
</reference>
<dbReference type="GO" id="GO:0020037">
    <property type="term" value="F:heme binding"/>
    <property type="evidence" value="ECO:0007669"/>
    <property type="project" value="InterPro"/>
</dbReference>
<dbReference type="PRINTS" id="PR00359">
    <property type="entry name" value="BP450"/>
</dbReference>
<dbReference type="GO" id="GO:0005506">
    <property type="term" value="F:iron ion binding"/>
    <property type="evidence" value="ECO:0007669"/>
    <property type="project" value="InterPro"/>
</dbReference>
<organism evidence="3">
    <name type="scientific">Streptomyces sioyaensis</name>
    <dbReference type="NCBI Taxonomy" id="67364"/>
    <lineage>
        <taxon>Bacteria</taxon>
        <taxon>Bacillati</taxon>
        <taxon>Actinomycetota</taxon>
        <taxon>Actinomycetes</taxon>
        <taxon>Kitasatosporales</taxon>
        <taxon>Streptomycetaceae</taxon>
        <taxon>Streptomyces</taxon>
    </lineage>
</organism>
<dbReference type="InterPro" id="IPR036396">
    <property type="entry name" value="Cyt_P450_sf"/>
</dbReference>
<dbReference type="GO" id="GO:0008395">
    <property type="term" value="F:steroid hydroxylase activity"/>
    <property type="evidence" value="ECO:0007669"/>
    <property type="project" value="TreeGrafter"/>
</dbReference>
<dbReference type="SUPFAM" id="SSF48264">
    <property type="entry name" value="Cytochrome P450"/>
    <property type="match status" value="1"/>
</dbReference>
<dbReference type="InterPro" id="IPR002397">
    <property type="entry name" value="Cyt_P450_B"/>
</dbReference>
<comment type="similarity">
    <text evidence="1 2">Belongs to the cytochrome P450 family.</text>
</comment>
<dbReference type="InterPro" id="IPR001128">
    <property type="entry name" value="Cyt_P450"/>
</dbReference>
<sequence>MTHAARCFAEKERDGMTTGPTRAAVTEALLRCPAPLYARMHRQGPLVWSRPDRTWVVTGYDLARLVLRDPRFRLPGPPPESEWSENGSHAGFFQSMLLASEGERHARLRRFLGRLFTPRAVRARTVRIEAAMAALLDDAGRCPTMDGVAGISARLPVSVIGDLVGIPEDDRHEVSELCRVISRGGGVASGRPSGDDVGNALARVDDLGRLVQRWRATPDRLMPDSVLALAVDARDTSEALSDTEVLANVFSLYIAGHDTSRNMLSGLLLRLATHPELLAGLSAGEVDTSAEVDRLLLGESPLTFTVRVAQEECTLEGERIRPGDMIRVMLGAANHELLTSGAQADHAGVSFGEGRHVCLGAHLARTEGRVLLEAVGRRWSGLRLAAEPAWTPHFLHRGLDSLPLEIEWRQ</sequence>
<keyword evidence="2" id="KW-0408">Iron</keyword>
<dbReference type="EMBL" id="FJ436355">
    <property type="protein sequence ID" value="ACN80655.1"/>
    <property type="molecule type" value="Genomic_DNA"/>
</dbReference>
<dbReference type="PROSITE" id="PS00086">
    <property type="entry name" value="CYTOCHROME_P450"/>
    <property type="match status" value="1"/>
</dbReference>
<gene>
    <name evidence="3" type="primary">sioR</name>
</gene>
<keyword evidence="2" id="KW-0479">Metal-binding</keyword>
<dbReference type="PANTHER" id="PTHR46696">
    <property type="entry name" value="P450, PUTATIVE (EUROFUNG)-RELATED"/>
    <property type="match status" value="1"/>
</dbReference>
<proteinExistence type="inferred from homology"/>
<dbReference type="Gene3D" id="1.10.630.10">
    <property type="entry name" value="Cytochrome P450"/>
    <property type="match status" value="1"/>
</dbReference>
<evidence type="ECO:0000256" key="1">
    <source>
        <dbReference type="ARBA" id="ARBA00010617"/>
    </source>
</evidence>
<dbReference type="Pfam" id="PF00067">
    <property type="entry name" value="p450"/>
    <property type="match status" value="1"/>
</dbReference>
<evidence type="ECO:0000256" key="2">
    <source>
        <dbReference type="RuleBase" id="RU000461"/>
    </source>
</evidence>
<dbReference type="AlphaFoldDB" id="C0JRX2"/>